<keyword evidence="8" id="KW-0284">Flavonoid biosynthesis</keyword>
<dbReference type="Gramene" id="KOM56308">
    <property type="protein sequence ID" value="KOM56308"/>
    <property type="gene ID" value="LR48_Vigan10g220000"/>
</dbReference>
<evidence type="ECO:0000256" key="3">
    <source>
        <dbReference type="ARBA" id="ARBA00022723"/>
    </source>
</evidence>
<dbReference type="Proteomes" id="UP000053144">
    <property type="component" value="Chromosome 10"/>
</dbReference>
<proteinExistence type="inferred from homology"/>
<dbReference type="PROSITE" id="PS51471">
    <property type="entry name" value="FE2OG_OXY"/>
    <property type="match status" value="1"/>
</dbReference>
<dbReference type="InterPro" id="IPR027443">
    <property type="entry name" value="IPNS-like_sf"/>
</dbReference>
<dbReference type="InterPro" id="IPR026992">
    <property type="entry name" value="DIOX_N"/>
</dbReference>
<dbReference type="PANTHER" id="PTHR47991">
    <property type="entry name" value="OXOGLUTARATE/IRON-DEPENDENT DIOXYGENASE"/>
    <property type="match status" value="1"/>
</dbReference>
<organism evidence="11 12">
    <name type="scientific">Phaseolus angularis</name>
    <name type="common">Azuki bean</name>
    <name type="synonym">Vigna angularis</name>
    <dbReference type="NCBI Taxonomy" id="3914"/>
    <lineage>
        <taxon>Eukaryota</taxon>
        <taxon>Viridiplantae</taxon>
        <taxon>Streptophyta</taxon>
        <taxon>Embryophyta</taxon>
        <taxon>Tracheophyta</taxon>
        <taxon>Spermatophyta</taxon>
        <taxon>Magnoliopsida</taxon>
        <taxon>eudicotyledons</taxon>
        <taxon>Gunneridae</taxon>
        <taxon>Pentapetalae</taxon>
        <taxon>rosids</taxon>
        <taxon>fabids</taxon>
        <taxon>Fabales</taxon>
        <taxon>Fabaceae</taxon>
        <taxon>Papilionoideae</taxon>
        <taxon>50 kb inversion clade</taxon>
        <taxon>NPAAA clade</taxon>
        <taxon>indigoferoid/millettioid clade</taxon>
        <taxon>Phaseoleae</taxon>
        <taxon>Vigna</taxon>
    </lineage>
</organism>
<dbReference type="InterPro" id="IPR005123">
    <property type="entry name" value="Oxoglu/Fe-dep_dioxygenase_dom"/>
</dbReference>
<evidence type="ECO:0000256" key="6">
    <source>
        <dbReference type="ARBA" id="ARBA00023002"/>
    </source>
</evidence>
<dbReference type="Pfam" id="PF03171">
    <property type="entry name" value="2OG-FeII_Oxy"/>
    <property type="match status" value="1"/>
</dbReference>
<dbReference type="GO" id="GO:0046872">
    <property type="term" value="F:metal ion binding"/>
    <property type="evidence" value="ECO:0007669"/>
    <property type="project" value="UniProtKB-KW"/>
</dbReference>
<evidence type="ECO:0000256" key="9">
    <source>
        <dbReference type="RuleBase" id="RU003682"/>
    </source>
</evidence>
<sequence length="362" mass="41409">MEVKRIQSLALKQLKEVPPEFIRLPNERPENSKAIEGVSVPLISLSQSHNLLVKEIAEAACEWGFFQITDHNISETLIKSLKEVGEEFFGLPQEEKEAYANDPSNGKFEGYGTKMSKNLEEKLEWVDYFFHLMYPPSKVNYLMWPKQPCSYREVTENYRKEMLRITEKLLEVLSEGLGLEKKGLKSELGGESIELEMKINMYPACPQPHLALGVEPHTDMSALTLLLPNEVPGLQVWKDDNWVAVNYLHDALLVLVGDQLEVLSNGKYKSVEHRSLVNKERTRMSWAVFVVPPHETVIGPIPSLTNYQNPPKFSTKTFAQYRYRRVISNSYTISPMKPSGISSEPSSSLYRPEMYIPKVLRC</sequence>
<dbReference type="AlphaFoldDB" id="A0A0L9VMX2"/>
<evidence type="ECO:0000313" key="12">
    <source>
        <dbReference type="Proteomes" id="UP000053144"/>
    </source>
</evidence>
<dbReference type="GO" id="GO:0009813">
    <property type="term" value="P:flavonoid biosynthetic process"/>
    <property type="evidence" value="ECO:0007669"/>
    <property type="project" value="UniProtKB-KW"/>
</dbReference>
<dbReference type="Pfam" id="PF14226">
    <property type="entry name" value="DIOX_N"/>
    <property type="match status" value="1"/>
</dbReference>
<protein>
    <recommendedName>
        <fullName evidence="10">Fe2OG dioxygenase domain-containing protein</fullName>
    </recommendedName>
</protein>
<comment type="cofactor">
    <cofactor evidence="1">
        <name>L-ascorbate</name>
        <dbReference type="ChEBI" id="CHEBI:38290"/>
    </cofactor>
</comment>
<evidence type="ECO:0000313" key="11">
    <source>
        <dbReference type="EMBL" id="KOM56308.1"/>
    </source>
</evidence>
<evidence type="ECO:0000256" key="4">
    <source>
        <dbReference type="ARBA" id="ARBA00022896"/>
    </source>
</evidence>
<keyword evidence="6 9" id="KW-0560">Oxidoreductase</keyword>
<dbReference type="GO" id="GO:0046148">
    <property type="term" value="P:pigment biosynthetic process"/>
    <property type="evidence" value="ECO:0007669"/>
    <property type="project" value="UniProtKB-ARBA"/>
</dbReference>
<dbReference type="EMBL" id="CM003380">
    <property type="protein sequence ID" value="KOM56308.1"/>
    <property type="molecule type" value="Genomic_DNA"/>
</dbReference>
<keyword evidence="4" id="KW-0847">Vitamin C</keyword>
<evidence type="ECO:0000256" key="1">
    <source>
        <dbReference type="ARBA" id="ARBA00001961"/>
    </source>
</evidence>
<dbReference type="InterPro" id="IPR044861">
    <property type="entry name" value="IPNS-like_FE2OG_OXY"/>
</dbReference>
<evidence type="ECO:0000256" key="2">
    <source>
        <dbReference type="ARBA" id="ARBA00008056"/>
    </source>
</evidence>
<evidence type="ECO:0000256" key="8">
    <source>
        <dbReference type="ARBA" id="ARBA00023241"/>
    </source>
</evidence>
<dbReference type="GO" id="GO:0031418">
    <property type="term" value="F:L-ascorbic acid binding"/>
    <property type="evidence" value="ECO:0007669"/>
    <property type="project" value="UniProtKB-KW"/>
</dbReference>
<dbReference type="FunFam" id="2.60.120.330:FF:000009">
    <property type="entry name" value="Flavonol synthase"/>
    <property type="match status" value="1"/>
</dbReference>
<dbReference type="InterPro" id="IPR050295">
    <property type="entry name" value="Plant_2OG-oxidoreductases"/>
</dbReference>
<evidence type="ECO:0000259" key="10">
    <source>
        <dbReference type="PROSITE" id="PS51471"/>
    </source>
</evidence>
<gene>
    <name evidence="11" type="ORF">LR48_Vigan10g220000</name>
</gene>
<evidence type="ECO:0000256" key="7">
    <source>
        <dbReference type="ARBA" id="ARBA00023004"/>
    </source>
</evidence>
<dbReference type="Gene3D" id="2.60.120.330">
    <property type="entry name" value="B-lactam Antibiotic, Isopenicillin N Synthase, Chain"/>
    <property type="match status" value="1"/>
</dbReference>
<keyword evidence="5" id="KW-0223">Dioxygenase</keyword>
<name>A0A0L9VMX2_PHAAN</name>
<reference evidence="12" key="1">
    <citation type="journal article" date="2015" name="Proc. Natl. Acad. Sci. U.S.A.">
        <title>Genome sequencing of adzuki bean (Vigna angularis) provides insight into high starch and low fat accumulation and domestication.</title>
        <authorList>
            <person name="Yang K."/>
            <person name="Tian Z."/>
            <person name="Chen C."/>
            <person name="Luo L."/>
            <person name="Zhao B."/>
            <person name="Wang Z."/>
            <person name="Yu L."/>
            <person name="Li Y."/>
            <person name="Sun Y."/>
            <person name="Li W."/>
            <person name="Chen Y."/>
            <person name="Li Y."/>
            <person name="Zhang Y."/>
            <person name="Ai D."/>
            <person name="Zhao J."/>
            <person name="Shang C."/>
            <person name="Ma Y."/>
            <person name="Wu B."/>
            <person name="Wang M."/>
            <person name="Gao L."/>
            <person name="Sun D."/>
            <person name="Zhang P."/>
            <person name="Guo F."/>
            <person name="Wang W."/>
            <person name="Li Y."/>
            <person name="Wang J."/>
            <person name="Varshney R.K."/>
            <person name="Wang J."/>
            <person name="Ling H.Q."/>
            <person name="Wan P."/>
        </authorList>
    </citation>
    <scope>NUCLEOTIDE SEQUENCE</scope>
    <source>
        <strain evidence="12">cv. Jingnong 6</strain>
    </source>
</reference>
<evidence type="ECO:0000256" key="5">
    <source>
        <dbReference type="ARBA" id="ARBA00022964"/>
    </source>
</evidence>
<feature type="domain" description="Fe2OG dioxygenase" evidence="10">
    <location>
        <begin position="193"/>
        <end position="292"/>
    </location>
</feature>
<dbReference type="SUPFAM" id="SSF51197">
    <property type="entry name" value="Clavaminate synthase-like"/>
    <property type="match status" value="1"/>
</dbReference>
<dbReference type="OMA" id="TFAEYRY"/>
<keyword evidence="7 9" id="KW-0408">Iron</keyword>
<accession>A0A0L9VMX2</accession>
<dbReference type="GO" id="GO:0051213">
    <property type="term" value="F:dioxygenase activity"/>
    <property type="evidence" value="ECO:0007669"/>
    <property type="project" value="UniProtKB-KW"/>
</dbReference>
<dbReference type="STRING" id="3914.A0A0L9VMX2"/>
<keyword evidence="3 9" id="KW-0479">Metal-binding</keyword>
<comment type="similarity">
    <text evidence="2 9">Belongs to the iron/ascorbate-dependent oxidoreductase family.</text>
</comment>